<organism evidence="1">
    <name type="scientific">viral metagenome</name>
    <dbReference type="NCBI Taxonomy" id="1070528"/>
    <lineage>
        <taxon>unclassified sequences</taxon>
        <taxon>metagenomes</taxon>
        <taxon>organismal metagenomes</taxon>
    </lineage>
</organism>
<name>A0A6C0JCP2_9ZZZZ</name>
<proteinExistence type="predicted"/>
<dbReference type="EMBL" id="MN740370">
    <property type="protein sequence ID" value="QHU03153.1"/>
    <property type="molecule type" value="Genomic_DNA"/>
</dbReference>
<evidence type="ECO:0000313" key="1">
    <source>
        <dbReference type="EMBL" id="QHU03153.1"/>
    </source>
</evidence>
<protein>
    <submittedName>
        <fullName evidence="1">Uncharacterized protein</fullName>
    </submittedName>
</protein>
<accession>A0A6C0JCP2</accession>
<sequence>MSAKFAATLLNEYRVRSLIPCHTSWLPQETSYLNEELGGENIFWEEDNGRRSYTSNACNNSFEGSVFRTETIFCYQTKKHALD</sequence>
<reference evidence="1" key="1">
    <citation type="journal article" date="2020" name="Nature">
        <title>Giant virus diversity and host interactions through global metagenomics.</title>
        <authorList>
            <person name="Schulz F."/>
            <person name="Roux S."/>
            <person name="Paez-Espino D."/>
            <person name="Jungbluth S."/>
            <person name="Walsh D.A."/>
            <person name="Denef V.J."/>
            <person name="McMahon K.D."/>
            <person name="Konstantinidis K.T."/>
            <person name="Eloe-Fadrosh E.A."/>
            <person name="Kyrpides N.C."/>
            <person name="Woyke T."/>
        </authorList>
    </citation>
    <scope>NUCLEOTIDE SEQUENCE</scope>
    <source>
        <strain evidence="1">GVMAG-M-3300025890-48</strain>
    </source>
</reference>
<dbReference type="AlphaFoldDB" id="A0A6C0JCP2"/>